<feature type="transmembrane region" description="Helical" evidence="1">
    <location>
        <begin position="6"/>
        <end position="22"/>
    </location>
</feature>
<keyword evidence="1" id="KW-1133">Transmembrane helix</keyword>
<keyword evidence="1" id="KW-0812">Transmembrane</keyword>
<feature type="transmembrane region" description="Helical" evidence="1">
    <location>
        <begin position="29"/>
        <end position="51"/>
    </location>
</feature>
<dbReference type="EMBL" id="FMCW01000052">
    <property type="protein sequence ID" value="SCF21121.1"/>
    <property type="molecule type" value="Genomic_DNA"/>
</dbReference>
<evidence type="ECO:0000313" key="3">
    <source>
        <dbReference type="Proteomes" id="UP000199375"/>
    </source>
</evidence>
<organism evidence="2 3">
    <name type="scientific">Micromonospora haikouensis</name>
    <dbReference type="NCBI Taxonomy" id="686309"/>
    <lineage>
        <taxon>Bacteria</taxon>
        <taxon>Bacillati</taxon>
        <taxon>Actinomycetota</taxon>
        <taxon>Actinomycetes</taxon>
        <taxon>Micromonosporales</taxon>
        <taxon>Micromonosporaceae</taxon>
        <taxon>Micromonospora</taxon>
    </lineage>
</organism>
<dbReference type="AlphaFoldDB" id="A0A1C4YL99"/>
<protein>
    <submittedName>
        <fullName evidence="2">Uncharacterized protein</fullName>
    </submittedName>
</protein>
<name>A0A1C4YL99_9ACTN</name>
<dbReference type="RefSeq" id="WP_091286615.1">
    <property type="nucleotide sequence ID" value="NZ_FMCW01000052.1"/>
</dbReference>
<evidence type="ECO:0000313" key="2">
    <source>
        <dbReference type="EMBL" id="SCF21121.1"/>
    </source>
</evidence>
<reference evidence="2 3" key="1">
    <citation type="submission" date="2016-06" db="EMBL/GenBank/DDBJ databases">
        <authorList>
            <person name="Kjaerup R.B."/>
            <person name="Dalgaard T.S."/>
            <person name="Juul-Madsen H.R."/>
        </authorList>
    </citation>
    <scope>NUCLEOTIDE SEQUENCE [LARGE SCALE GENOMIC DNA]</scope>
    <source>
        <strain evidence="2 3">DSM 45626</strain>
    </source>
</reference>
<accession>A0A1C4YL99</accession>
<feature type="transmembrane region" description="Helical" evidence="1">
    <location>
        <begin position="71"/>
        <end position="92"/>
    </location>
</feature>
<proteinExistence type="predicted"/>
<feature type="transmembrane region" description="Helical" evidence="1">
    <location>
        <begin position="118"/>
        <end position="140"/>
    </location>
</feature>
<evidence type="ECO:0000256" key="1">
    <source>
        <dbReference type="SAM" id="Phobius"/>
    </source>
</evidence>
<keyword evidence="1" id="KW-0472">Membrane</keyword>
<sequence>MTSAVIVLGGLVYIALSIVFHFTPRLRVVVALVVGALLAGVVVTQINKWLATGIDKIAGPIGNWIGQDADQVAVSIPTAIGLGLAIVVAVFLRGKGSGKAGGKGVAGKGGGGGGKTKLAHIALACALLLPIVVGGLGATIQDVVQ</sequence>
<gene>
    <name evidence="2" type="ORF">GA0070558_15210</name>
</gene>
<dbReference type="Proteomes" id="UP000199375">
    <property type="component" value="Unassembled WGS sequence"/>
</dbReference>